<sequence>MKSVLKNITVATFLMITTLGIANGPAKSEVEKNLITVKLDPVFVKKGDKLFMNFLNLSQEKVTLKVYDSENRLVFSESIEGKLVVEKAFNFEKAYEDEYRVVVSDASGSYSETVSVK</sequence>
<evidence type="ECO:0008006" key="4">
    <source>
        <dbReference type="Google" id="ProtNLM"/>
    </source>
</evidence>
<feature type="chain" id="PRO_5037170292" description="DUF3244 domain-containing protein" evidence="1">
    <location>
        <begin position="23"/>
        <end position="117"/>
    </location>
</feature>
<reference evidence="2" key="1">
    <citation type="submission" date="2020-01" db="EMBL/GenBank/DDBJ databases">
        <title>Muricauda ochracea sp. nov., isolated from a tidal flat of Garorim bay in Korea.</title>
        <authorList>
            <person name="Kim D."/>
            <person name="Yoo Y."/>
            <person name="Kim J.-J."/>
        </authorList>
    </citation>
    <scope>NUCLEOTIDE SEQUENCE</scope>
    <source>
        <strain evidence="2">JGD-17</strain>
    </source>
</reference>
<evidence type="ECO:0000313" key="3">
    <source>
        <dbReference type="Proteomes" id="UP000667650"/>
    </source>
</evidence>
<accession>A0A964TF57</accession>
<comment type="caution">
    <text evidence="2">The sequence shown here is derived from an EMBL/GenBank/DDBJ whole genome shotgun (WGS) entry which is preliminary data.</text>
</comment>
<keyword evidence="3" id="KW-1185">Reference proteome</keyword>
<gene>
    <name evidence="2" type="ORF">GTQ34_15265</name>
</gene>
<evidence type="ECO:0000256" key="1">
    <source>
        <dbReference type="SAM" id="SignalP"/>
    </source>
</evidence>
<proteinExistence type="predicted"/>
<organism evidence="2 3">
    <name type="scientific">Flagellimonas ochracea</name>
    <dbReference type="NCBI Taxonomy" id="2696472"/>
    <lineage>
        <taxon>Bacteria</taxon>
        <taxon>Pseudomonadati</taxon>
        <taxon>Bacteroidota</taxon>
        <taxon>Flavobacteriia</taxon>
        <taxon>Flavobacteriales</taxon>
        <taxon>Flavobacteriaceae</taxon>
        <taxon>Flagellimonas</taxon>
    </lineage>
</organism>
<dbReference type="RefSeq" id="WP_166524680.1">
    <property type="nucleotide sequence ID" value="NZ_JAAABI010000008.1"/>
</dbReference>
<evidence type="ECO:0000313" key="2">
    <source>
        <dbReference type="EMBL" id="NAY93269.1"/>
    </source>
</evidence>
<protein>
    <recommendedName>
        <fullName evidence="4">DUF3244 domain-containing protein</fullName>
    </recommendedName>
</protein>
<feature type="signal peptide" evidence="1">
    <location>
        <begin position="1"/>
        <end position="22"/>
    </location>
</feature>
<dbReference type="Proteomes" id="UP000667650">
    <property type="component" value="Unassembled WGS sequence"/>
</dbReference>
<dbReference type="EMBL" id="JAAABI010000008">
    <property type="protein sequence ID" value="NAY93269.1"/>
    <property type="molecule type" value="Genomic_DNA"/>
</dbReference>
<name>A0A964TF57_9FLAO</name>
<dbReference type="AlphaFoldDB" id="A0A964TF57"/>
<keyword evidence="1" id="KW-0732">Signal</keyword>